<keyword evidence="4 7" id="KW-0812">Transmembrane</keyword>
<dbReference type="InterPro" id="IPR050833">
    <property type="entry name" value="Poly_Biosynth_Transport"/>
</dbReference>
<feature type="transmembrane region" description="Helical" evidence="7">
    <location>
        <begin position="21"/>
        <end position="42"/>
    </location>
</feature>
<protein>
    <recommendedName>
        <fullName evidence="10">Polysaccharide biosynthesis protein</fullName>
    </recommendedName>
</protein>
<dbReference type="AlphaFoldDB" id="A0A857J9S7"/>
<evidence type="ECO:0000256" key="4">
    <source>
        <dbReference type="ARBA" id="ARBA00022692"/>
    </source>
</evidence>
<evidence type="ECO:0000313" key="8">
    <source>
        <dbReference type="EMBL" id="QHI99871.1"/>
    </source>
</evidence>
<dbReference type="EMBL" id="CP047650">
    <property type="protein sequence ID" value="QHI99871.1"/>
    <property type="molecule type" value="Genomic_DNA"/>
</dbReference>
<dbReference type="RefSeq" id="WP_160553682.1">
    <property type="nucleotide sequence ID" value="NZ_CP047650.1"/>
</dbReference>
<evidence type="ECO:0000256" key="3">
    <source>
        <dbReference type="ARBA" id="ARBA00022475"/>
    </source>
</evidence>
<keyword evidence="9" id="KW-1185">Reference proteome</keyword>
<dbReference type="GO" id="GO:0005886">
    <property type="term" value="C:plasma membrane"/>
    <property type="evidence" value="ECO:0007669"/>
    <property type="project" value="UniProtKB-SubCell"/>
</dbReference>
<feature type="transmembrane region" description="Helical" evidence="7">
    <location>
        <begin position="340"/>
        <end position="356"/>
    </location>
</feature>
<feature type="transmembrane region" description="Helical" evidence="7">
    <location>
        <begin position="101"/>
        <end position="121"/>
    </location>
</feature>
<feature type="transmembrane region" description="Helical" evidence="7">
    <location>
        <begin position="368"/>
        <end position="389"/>
    </location>
</feature>
<evidence type="ECO:0000256" key="6">
    <source>
        <dbReference type="ARBA" id="ARBA00023136"/>
    </source>
</evidence>
<feature type="transmembrane region" description="Helical" evidence="7">
    <location>
        <begin position="233"/>
        <end position="254"/>
    </location>
</feature>
<keyword evidence="3" id="KW-1003">Cell membrane</keyword>
<evidence type="ECO:0000313" key="9">
    <source>
        <dbReference type="Proteomes" id="UP000464787"/>
    </source>
</evidence>
<reference evidence="8 9" key="1">
    <citation type="submission" date="2020-01" db="EMBL/GenBank/DDBJ databases">
        <title>Genome sequencing of strain KACC 21265.</title>
        <authorList>
            <person name="Heo J."/>
            <person name="Kim S.-J."/>
            <person name="Kim J.-S."/>
            <person name="Hong S.-B."/>
            <person name="Kwon S.-W."/>
        </authorList>
    </citation>
    <scope>NUCLEOTIDE SEQUENCE [LARGE SCALE GENOMIC DNA]</scope>
    <source>
        <strain evidence="8 9">KACC 21265</strain>
    </source>
</reference>
<evidence type="ECO:0000256" key="2">
    <source>
        <dbReference type="ARBA" id="ARBA00007430"/>
    </source>
</evidence>
<feature type="transmembrane region" description="Helical" evidence="7">
    <location>
        <begin position="298"/>
        <end position="320"/>
    </location>
</feature>
<feature type="transmembrane region" description="Helical" evidence="7">
    <location>
        <begin position="54"/>
        <end position="80"/>
    </location>
</feature>
<feature type="transmembrane region" description="Helical" evidence="7">
    <location>
        <begin position="158"/>
        <end position="177"/>
    </location>
</feature>
<name>A0A857J9S7_9BURK</name>
<dbReference type="KEGG" id="xyk:GT347_18925"/>
<keyword evidence="6 7" id="KW-0472">Membrane</keyword>
<comment type="subcellular location">
    <subcellularLocation>
        <location evidence="1">Cell membrane</location>
        <topology evidence="1">Multi-pass membrane protein</topology>
    </subcellularLocation>
</comment>
<dbReference type="PANTHER" id="PTHR30250">
    <property type="entry name" value="PST FAMILY PREDICTED COLANIC ACID TRANSPORTER"/>
    <property type="match status" value="1"/>
</dbReference>
<dbReference type="PANTHER" id="PTHR30250:SF10">
    <property type="entry name" value="LIPOPOLYSACCHARIDE BIOSYNTHESIS PROTEIN WZXC"/>
    <property type="match status" value="1"/>
</dbReference>
<gene>
    <name evidence="8" type="ORF">GT347_18925</name>
</gene>
<evidence type="ECO:0000256" key="1">
    <source>
        <dbReference type="ARBA" id="ARBA00004651"/>
    </source>
</evidence>
<feature type="transmembrane region" description="Helical" evidence="7">
    <location>
        <begin position="395"/>
        <end position="416"/>
    </location>
</feature>
<accession>A0A857J9S7</accession>
<keyword evidence="5 7" id="KW-1133">Transmembrane helix</keyword>
<organism evidence="8 9">
    <name type="scientific">Xylophilus rhododendri</name>
    <dbReference type="NCBI Taxonomy" id="2697032"/>
    <lineage>
        <taxon>Bacteria</taxon>
        <taxon>Pseudomonadati</taxon>
        <taxon>Pseudomonadota</taxon>
        <taxon>Betaproteobacteria</taxon>
        <taxon>Burkholderiales</taxon>
        <taxon>Xylophilus</taxon>
    </lineage>
</organism>
<comment type="similarity">
    <text evidence="2">Belongs to the polysaccharide synthase family.</text>
</comment>
<evidence type="ECO:0008006" key="10">
    <source>
        <dbReference type="Google" id="ProtNLM"/>
    </source>
</evidence>
<dbReference type="Proteomes" id="UP000464787">
    <property type="component" value="Chromosome"/>
</dbReference>
<feature type="transmembrane region" description="Helical" evidence="7">
    <location>
        <begin position="127"/>
        <end position="146"/>
    </location>
</feature>
<sequence>MAAPQLKPPGRAGRRLLLDSFASLFDQGLLSALNLALGLLLIRLTAKESYGLYAQLYVAGIFTTSLLDALVTGPLTTLAPGMDDAKRQALIAHLDRYQRRLAAGLAVVSGVAAAAVVAWFGLDAHPVALGLAFAVYVWAGSLREYGRSVGYVEGRARAVLRMDAWYGVAVVVSILGLAALQWLSVPAVMLALGLSNLAALSLRPLKAEGGAVGYAEAVAAVWQRSKWALPGSLVAWLTNYSYLYLAALWLGVGASADLNASRLLLMPLSLCALAWARVARPHAVRLLKSGGHKALDRYALLSVAGLELLTFFYAGILWLLLPWLETHVLGDKYKGLEPLLLVWTLYFAVYGARWIGTSLLSSGDRYRMLLISGVMCLVVMLAATAYAVPRWGVQGAVAALTLVELLDLLLIWLVLLPAARRDAMRPPAAPPTGAAP</sequence>
<evidence type="ECO:0000256" key="5">
    <source>
        <dbReference type="ARBA" id="ARBA00022989"/>
    </source>
</evidence>
<evidence type="ECO:0000256" key="7">
    <source>
        <dbReference type="SAM" id="Phobius"/>
    </source>
</evidence>
<proteinExistence type="inferred from homology"/>